<organism evidence="1 2">
    <name type="scientific">Weizmannia acidilactici</name>
    <dbReference type="NCBI Taxonomy" id="2607726"/>
    <lineage>
        <taxon>Bacteria</taxon>
        <taxon>Bacillati</taxon>
        <taxon>Bacillota</taxon>
        <taxon>Bacilli</taxon>
        <taxon>Bacillales</taxon>
        <taxon>Bacillaceae</taxon>
        <taxon>Heyndrickxia</taxon>
    </lineage>
</organism>
<comment type="caution">
    <text evidence="1">The sequence shown here is derived from an EMBL/GenBank/DDBJ whole genome shotgun (WGS) entry which is preliminary data.</text>
</comment>
<gene>
    <name evidence="1" type="ORF">BpJC7_25600</name>
</gene>
<evidence type="ECO:0000313" key="2">
    <source>
        <dbReference type="Proteomes" id="UP000391919"/>
    </source>
</evidence>
<accession>A0A5J4JLJ4</accession>
<proteinExistence type="predicted"/>
<reference evidence="1 2" key="1">
    <citation type="submission" date="2019-09" db="EMBL/GenBank/DDBJ databases">
        <title>Draft genome sequence of Bacillus sp. JC-7.</title>
        <authorList>
            <person name="Tanaka N."/>
            <person name="Shiwa Y."/>
            <person name="Fujita N."/>
            <person name="Tanasupawat S."/>
        </authorList>
    </citation>
    <scope>NUCLEOTIDE SEQUENCE [LARGE SCALE GENOMIC DNA]</scope>
    <source>
        <strain evidence="1 2">JC-7</strain>
    </source>
</reference>
<dbReference type="AlphaFoldDB" id="A0A5J4JLJ4"/>
<protein>
    <submittedName>
        <fullName evidence="1">Uncharacterized protein</fullName>
    </submittedName>
</protein>
<keyword evidence="2" id="KW-1185">Reference proteome</keyword>
<dbReference type="Proteomes" id="UP000391919">
    <property type="component" value="Unassembled WGS sequence"/>
</dbReference>
<name>A0A5J4JLJ4_9BACI</name>
<dbReference type="RefSeq" id="WP_151679938.1">
    <property type="nucleotide sequence ID" value="NZ_BKZP01000009.1"/>
</dbReference>
<evidence type="ECO:0000313" key="1">
    <source>
        <dbReference type="EMBL" id="GER71257.1"/>
    </source>
</evidence>
<sequence length="118" mass="13195">MQIDFAEFKDLEWKLDMVAVLGGMQHEFDQINNIEPPESYKNIHTTIEKVMNEYQYVVDNYLVSVANLAADLIFNCAEPFGCLGPVSSGRDRYQGKAAFGAGDRDKATLSSSIHDLCL</sequence>
<dbReference type="EMBL" id="BKZQ01000041">
    <property type="protein sequence ID" value="GER71257.1"/>
    <property type="molecule type" value="Genomic_DNA"/>
</dbReference>